<dbReference type="GO" id="GO:0005737">
    <property type="term" value="C:cytoplasm"/>
    <property type="evidence" value="ECO:0007669"/>
    <property type="project" value="UniProtKB-SubCell"/>
</dbReference>
<evidence type="ECO:0000256" key="9">
    <source>
        <dbReference type="ARBA" id="ARBA00022801"/>
    </source>
</evidence>
<dbReference type="InterPro" id="IPR008979">
    <property type="entry name" value="Galactose-bd-like_sf"/>
</dbReference>
<dbReference type="Gene3D" id="3.30.497.10">
    <property type="entry name" value="Antithrombin, subunit I, domain 2"/>
    <property type="match status" value="2"/>
</dbReference>
<dbReference type="GO" id="GO:0005615">
    <property type="term" value="C:extracellular space"/>
    <property type="evidence" value="ECO:0007669"/>
    <property type="project" value="InterPro"/>
</dbReference>
<dbReference type="CDD" id="cd19579">
    <property type="entry name" value="serpin1K-like"/>
    <property type="match status" value="1"/>
</dbReference>
<keyword evidence="10" id="KW-0722">Serine protease inhibitor</keyword>
<dbReference type="Gene3D" id="3.10.620.30">
    <property type="match status" value="1"/>
</dbReference>
<dbReference type="InterPro" id="IPR006588">
    <property type="entry name" value="Peptide_N_glycanase_PAW_dom"/>
</dbReference>
<evidence type="ECO:0000256" key="4">
    <source>
        <dbReference type="ARBA" id="ARBA00009500"/>
    </source>
</evidence>
<dbReference type="GO" id="GO:0000224">
    <property type="term" value="F:peptide-N4-(N-acetyl-beta-glucosaminyl)asparagine amidase activity"/>
    <property type="evidence" value="ECO:0007669"/>
    <property type="project" value="UniProtKB-EC"/>
</dbReference>
<proteinExistence type="inferred from homology"/>
<evidence type="ECO:0000256" key="8">
    <source>
        <dbReference type="ARBA" id="ARBA00022690"/>
    </source>
</evidence>
<comment type="similarity">
    <text evidence="4 13">Belongs to the serpin family.</text>
</comment>
<dbReference type="Gene3D" id="2.20.25.10">
    <property type="match status" value="1"/>
</dbReference>
<dbReference type="PANTHER" id="PTHR11461">
    <property type="entry name" value="SERINE PROTEASE INHIBITOR, SERPIN"/>
    <property type="match status" value="1"/>
</dbReference>
<dbReference type="InterPro" id="IPR038680">
    <property type="entry name" value="PAW_sf"/>
</dbReference>
<dbReference type="Pfam" id="PF04721">
    <property type="entry name" value="PAW"/>
    <property type="match status" value="1"/>
</dbReference>
<evidence type="ECO:0000256" key="2">
    <source>
        <dbReference type="ARBA" id="ARBA00001947"/>
    </source>
</evidence>
<keyword evidence="9" id="KW-0378">Hydrolase</keyword>
<evidence type="ECO:0000256" key="7">
    <source>
        <dbReference type="ARBA" id="ARBA00022490"/>
    </source>
</evidence>
<dbReference type="PROSITE" id="PS00284">
    <property type="entry name" value="SERPIN"/>
    <property type="match status" value="1"/>
</dbReference>
<dbReference type="Pfam" id="PF01841">
    <property type="entry name" value="Transglut_core"/>
    <property type="match status" value="1"/>
</dbReference>
<dbReference type="GO" id="GO:0004867">
    <property type="term" value="F:serine-type endopeptidase inhibitor activity"/>
    <property type="evidence" value="ECO:0007669"/>
    <property type="project" value="UniProtKB-KW"/>
</dbReference>
<dbReference type="EMBL" id="KQ461073">
    <property type="protein sequence ID" value="KPJ09530.1"/>
    <property type="molecule type" value="Genomic_DNA"/>
</dbReference>
<evidence type="ECO:0000256" key="3">
    <source>
        <dbReference type="ARBA" id="ARBA00004496"/>
    </source>
</evidence>
<dbReference type="InterPro" id="IPR042185">
    <property type="entry name" value="Serpin_sf_2"/>
</dbReference>
<dbReference type="InterPro" id="IPR002931">
    <property type="entry name" value="Transglutaminase-like"/>
</dbReference>
<evidence type="ECO:0000256" key="13">
    <source>
        <dbReference type="RuleBase" id="RU000411"/>
    </source>
</evidence>
<dbReference type="SUPFAM" id="SSF49785">
    <property type="entry name" value="Galactose-binding domain-like"/>
    <property type="match status" value="1"/>
</dbReference>
<evidence type="ECO:0000259" key="14">
    <source>
        <dbReference type="PROSITE" id="PS51398"/>
    </source>
</evidence>
<dbReference type="STRING" id="76193.A0A194QX43"/>
<dbReference type="InterPro" id="IPR023795">
    <property type="entry name" value="Serpin_CS"/>
</dbReference>
<dbReference type="Gene3D" id="2.60.120.1020">
    <property type="entry name" value="Peptide N glycanase, PAW domain"/>
    <property type="match status" value="1"/>
</dbReference>
<dbReference type="SMART" id="SM00093">
    <property type="entry name" value="SERPIN"/>
    <property type="match status" value="2"/>
</dbReference>
<gene>
    <name evidence="15" type="ORF">RR48_13164</name>
</gene>
<reference evidence="15 16" key="1">
    <citation type="journal article" date="2015" name="Nat. Commun.">
        <title>Outbred genome sequencing and CRISPR/Cas9 gene editing in butterflies.</title>
        <authorList>
            <person name="Li X."/>
            <person name="Fan D."/>
            <person name="Zhang W."/>
            <person name="Liu G."/>
            <person name="Zhang L."/>
            <person name="Zhao L."/>
            <person name="Fang X."/>
            <person name="Chen L."/>
            <person name="Dong Y."/>
            <person name="Chen Y."/>
            <person name="Ding Y."/>
            <person name="Zhao R."/>
            <person name="Feng M."/>
            <person name="Zhu Y."/>
            <person name="Feng Y."/>
            <person name="Jiang X."/>
            <person name="Zhu D."/>
            <person name="Xiang H."/>
            <person name="Feng X."/>
            <person name="Li S."/>
            <person name="Wang J."/>
            <person name="Zhang G."/>
            <person name="Kronforst M.R."/>
            <person name="Wang W."/>
        </authorList>
    </citation>
    <scope>NUCLEOTIDE SEQUENCE [LARGE SCALE GENOMIC DNA]</scope>
    <source>
        <strain evidence="15">Ya'a_city_454_Pm</strain>
        <tissue evidence="15">Whole body</tissue>
    </source>
</reference>
<dbReference type="Gene3D" id="2.30.39.10">
    <property type="entry name" value="Alpha-1-antitrypsin, domain 1"/>
    <property type="match status" value="2"/>
</dbReference>
<comment type="similarity">
    <text evidence="12">Belongs to the transglutaminase-like superfamily. PNGase family.</text>
</comment>
<keyword evidence="7" id="KW-0963">Cytoplasm</keyword>
<evidence type="ECO:0000256" key="10">
    <source>
        <dbReference type="ARBA" id="ARBA00022900"/>
    </source>
</evidence>
<keyword evidence="16" id="KW-1185">Reference proteome</keyword>
<dbReference type="InterPro" id="IPR023796">
    <property type="entry name" value="Serpin_dom"/>
</dbReference>
<dbReference type="InParanoid" id="A0A194QX43"/>
<keyword evidence="8" id="KW-0646">Protease inhibitor</keyword>
<dbReference type="Pfam" id="PF00079">
    <property type="entry name" value="Serpin"/>
    <property type="match status" value="2"/>
</dbReference>
<dbReference type="SUPFAM" id="SSF56574">
    <property type="entry name" value="Serpins"/>
    <property type="match status" value="2"/>
</dbReference>
<evidence type="ECO:0000256" key="5">
    <source>
        <dbReference type="ARBA" id="ARBA00012158"/>
    </source>
</evidence>
<dbReference type="PANTHER" id="PTHR11461:SF211">
    <property type="entry name" value="GH10112P-RELATED"/>
    <property type="match status" value="1"/>
</dbReference>
<dbReference type="InterPro" id="IPR000215">
    <property type="entry name" value="Serpin_fam"/>
</dbReference>
<organism evidence="15 16">
    <name type="scientific">Papilio machaon</name>
    <name type="common">Old World swallowtail butterfly</name>
    <dbReference type="NCBI Taxonomy" id="76193"/>
    <lineage>
        <taxon>Eukaryota</taxon>
        <taxon>Metazoa</taxon>
        <taxon>Ecdysozoa</taxon>
        <taxon>Arthropoda</taxon>
        <taxon>Hexapoda</taxon>
        <taxon>Insecta</taxon>
        <taxon>Pterygota</taxon>
        <taxon>Neoptera</taxon>
        <taxon>Endopterygota</taxon>
        <taxon>Lepidoptera</taxon>
        <taxon>Glossata</taxon>
        <taxon>Ditrysia</taxon>
        <taxon>Papilionoidea</taxon>
        <taxon>Papilionidae</taxon>
        <taxon>Papilioninae</taxon>
        <taxon>Papilio</taxon>
    </lineage>
</organism>
<evidence type="ECO:0000256" key="11">
    <source>
        <dbReference type="ARBA" id="ARBA00032901"/>
    </source>
</evidence>
<dbReference type="EC" id="3.5.1.52" evidence="5"/>
<dbReference type="SMART" id="SM00460">
    <property type="entry name" value="TGc"/>
    <property type="match status" value="1"/>
</dbReference>
<comment type="catalytic activity">
    <reaction evidence="1">
        <text>Hydrolysis of an N(4)-(acetyl-beta-D-glucosaminyl)asparagine residue in which the glucosamine residue may be further glycosylated, to yield a (substituted) N-acetyl-beta-D-glucosaminylamine and a peptide containing an aspartate residue.</text>
        <dbReference type="EC" id="3.5.1.52"/>
    </reaction>
</comment>
<evidence type="ECO:0000256" key="6">
    <source>
        <dbReference type="ARBA" id="ARBA00018546"/>
    </source>
</evidence>
<evidence type="ECO:0000256" key="1">
    <source>
        <dbReference type="ARBA" id="ARBA00001650"/>
    </source>
</evidence>
<feature type="domain" description="PAW" evidence="14">
    <location>
        <begin position="419"/>
        <end position="614"/>
    </location>
</feature>
<comment type="cofactor">
    <cofactor evidence="2">
        <name>Zn(2+)</name>
        <dbReference type="ChEBI" id="CHEBI:29105"/>
    </cofactor>
</comment>
<dbReference type="GO" id="GO:0006516">
    <property type="term" value="P:glycoprotein catabolic process"/>
    <property type="evidence" value="ECO:0007669"/>
    <property type="project" value="InterPro"/>
</dbReference>
<name>A0A194QX43_PAPMA</name>
<evidence type="ECO:0000256" key="12">
    <source>
        <dbReference type="PROSITE-ProRule" id="PRU00731"/>
    </source>
</evidence>
<dbReference type="InterPro" id="IPR036339">
    <property type="entry name" value="PUB-like_dom_sf"/>
</dbReference>
<dbReference type="Proteomes" id="UP000053240">
    <property type="component" value="Unassembled WGS sequence"/>
</dbReference>
<dbReference type="InterPro" id="IPR036186">
    <property type="entry name" value="Serpin_sf"/>
</dbReference>
<protein>
    <recommendedName>
        <fullName evidence="6">Peptide-N(4)-(N-acetyl-beta-glucosaminyl)asparagine amidase</fullName>
        <ecNumber evidence="5">3.5.1.52</ecNumber>
    </recommendedName>
    <alternativeName>
        <fullName evidence="11">Peptide:N-glycanase</fullName>
    </alternativeName>
</protein>
<dbReference type="InterPro" id="IPR042178">
    <property type="entry name" value="Serpin_sf_1"/>
</dbReference>
<dbReference type="InterPro" id="IPR038765">
    <property type="entry name" value="Papain-like_cys_pep_sf"/>
</dbReference>
<comment type="subcellular location">
    <subcellularLocation>
        <location evidence="3">Cytoplasm</location>
    </subcellularLocation>
</comment>
<accession>A0A194QX43</accession>
<evidence type="ECO:0000313" key="16">
    <source>
        <dbReference type="Proteomes" id="UP000053240"/>
    </source>
</evidence>
<dbReference type="PROSITE" id="PS51398">
    <property type="entry name" value="PAW"/>
    <property type="match status" value="1"/>
</dbReference>
<sequence length="1362" mass="154898">MEDVARLAVVEQTINDIDKFNKVLNELLQHIDKILENPHELDHRILKSSYLKKAMEHGVFCEYLKYVGFKLENDDYIYPKDQSLAKLRFAQVALQRKISICYGSKQELEIQRPPCYIKNNEPYLKPVYLDTGVPLFNRIEMLFNNVLLYERDDVQEKARELMPLVSLELKAIERVRDHQRKLKVGEVEGDDLSFELALLLELMAWFKNEFFEWIDKPECEFCGGETAISSVGQRKLETETCTVEVFKCKSCERDTLFPRFNDVRSLLRTRRGRCGEWANCFALLCRALGYDTRHVFDTNDHVWVEIYDFEAGGWLHVDPCECVVDAPLVYSCGWGTRLAYVIAVSRDDIQDVTWRYTVKHKQVMFRRTLCAESDLVWYMMSLRGARQAQLSPARREYLAKRTVKELVQLMQEKEPSDYEKKGRMSGALEWREERGEVSSLSHTFQFVKPGAYSIQYCAAKDEYRVFCDGNKENVIDSFLEGAYKSEYIFRKVEKDWKQVYLARNEREEKGLISWKLEVEYDDLVLQDLVLLVRATTFEDGQVRCFVQFDSEPPQDVTLDGPSKFKREFKKVVVSCELSGGSGDNKYQHAQLFRQPINAKESLLKLVTNVDRGEFSCSLDTVNMECLILLFLVAMASTADSFLDHEYSRTPLGDNIDKASVKLLKEAYLASENTNVVTSPLGVLLLLSLYSSGTQGKTRDEITELLGATGYKEPFRNYFKTSYITYHPSIQTLAFIIVASGYDLNDEFLNTARAYNTEVDSVDFHNVENAAHVINQWANKQLRGLIKDPVSKTSLDNDALVALFNVIYFKGHWHVPFQVESTEMKDFHVNKSLTVKKPMMHLSKSLFFHANDQLGAKMIELPYQEPGFRMVVILPNEVDGLPDVLEKVAQKGLLEDVFALSPARSKVNLYLPKFDIKSSLDFTQILPKLGVNGIFSGSASGIVNGRSVAISKIFQEAIVNVDEEGARAGAFTVSIAFAVEEDEFFFFGHEYKRTELGDAVDKASMRLLKDLYESSEDKNVITSPLGVLTLLSLYSTGTTGKIKEEIVNFLGLPDYKKMTESYKSLTEKFTEMNPEFLTMANKVYVASRYELTDEFTAVATRDYHSEVQALNFTNPSEAAKIINEWADQKTRGNIKNPVDENTFSPDTAAALFNIIFFQGHWHVPFEKADTVDKKFQLSATESVQKPTMHLVQSLFYHEDKELGARMVELPYKEPGFRMVVVLPDAVDGLPAVLDKLAQKGVLEDVFAMSPPGQDVDIDMPKFEVKSKFNLKDVLVKEGVSSIFNQQAEGIVKGQGVEVSEVFQEAFVKVDEEGATAGAFTGLVLVATSSLSEPPPPLPFKVDRPFLYAILHQDTVLFAGTYTH</sequence>
<dbReference type="SUPFAM" id="SSF143503">
    <property type="entry name" value="PUG domain-like"/>
    <property type="match status" value="1"/>
</dbReference>
<dbReference type="SUPFAM" id="SSF54001">
    <property type="entry name" value="Cysteine proteinases"/>
    <property type="match status" value="1"/>
</dbReference>
<evidence type="ECO:0000313" key="15">
    <source>
        <dbReference type="EMBL" id="KPJ09530.1"/>
    </source>
</evidence>